<evidence type="ECO:0000313" key="2">
    <source>
        <dbReference type="Proteomes" id="UP001056120"/>
    </source>
</evidence>
<evidence type="ECO:0000313" key="1">
    <source>
        <dbReference type="EMBL" id="KAI3761838.1"/>
    </source>
</evidence>
<name>A0ACB9ETC3_9ASTR</name>
<accession>A0ACB9ETC3</accession>
<dbReference type="EMBL" id="CM042034">
    <property type="protein sequence ID" value="KAI3761838.1"/>
    <property type="molecule type" value="Genomic_DNA"/>
</dbReference>
<reference evidence="1 2" key="2">
    <citation type="journal article" date="2022" name="Mol. Ecol. Resour.">
        <title>The genomes of chicory, endive, great burdock and yacon provide insights into Asteraceae paleo-polyploidization history and plant inulin production.</title>
        <authorList>
            <person name="Fan W."/>
            <person name="Wang S."/>
            <person name="Wang H."/>
            <person name="Wang A."/>
            <person name="Jiang F."/>
            <person name="Liu H."/>
            <person name="Zhao H."/>
            <person name="Xu D."/>
            <person name="Zhang Y."/>
        </authorList>
    </citation>
    <scope>NUCLEOTIDE SEQUENCE [LARGE SCALE GENOMIC DNA]</scope>
    <source>
        <strain evidence="2">cv. Yunnan</strain>
        <tissue evidence="1">Leaves</tissue>
    </source>
</reference>
<dbReference type="Proteomes" id="UP001056120">
    <property type="component" value="Linkage Group LG17"/>
</dbReference>
<gene>
    <name evidence="1" type="ORF">L1987_52260</name>
</gene>
<sequence length="179" mass="19687">MVHDYGDWDVVCFNGMIDGYFKCGEIESASVLFESNVGKNVGSWNAMVTGSLDQGKWIPGYVKRNSIELDGVLGTALLDMYAKLGQLDLAWDVFETMKTKEVCSWNAMIGGLAMHGRAKDAIALFLQMERQRVRPDDITFVGILNACAHGGLVDAGLEYFDTMQEVHGVEHGAPLRMSS</sequence>
<organism evidence="1 2">
    <name type="scientific">Smallanthus sonchifolius</name>
    <dbReference type="NCBI Taxonomy" id="185202"/>
    <lineage>
        <taxon>Eukaryota</taxon>
        <taxon>Viridiplantae</taxon>
        <taxon>Streptophyta</taxon>
        <taxon>Embryophyta</taxon>
        <taxon>Tracheophyta</taxon>
        <taxon>Spermatophyta</taxon>
        <taxon>Magnoliopsida</taxon>
        <taxon>eudicotyledons</taxon>
        <taxon>Gunneridae</taxon>
        <taxon>Pentapetalae</taxon>
        <taxon>asterids</taxon>
        <taxon>campanulids</taxon>
        <taxon>Asterales</taxon>
        <taxon>Asteraceae</taxon>
        <taxon>Asteroideae</taxon>
        <taxon>Heliantheae alliance</taxon>
        <taxon>Millerieae</taxon>
        <taxon>Smallanthus</taxon>
    </lineage>
</organism>
<reference evidence="2" key="1">
    <citation type="journal article" date="2022" name="Mol. Ecol. Resour.">
        <title>The genomes of chicory, endive, great burdock and yacon provide insights into Asteraceae palaeo-polyploidization history and plant inulin production.</title>
        <authorList>
            <person name="Fan W."/>
            <person name="Wang S."/>
            <person name="Wang H."/>
            <person name="Wang A."/>
            <person name="Jiang F."/>
            <person name="Liu H."/>
            <person name="Zhao H."/>
            <person name="Xu D."/>
            <person name="Zhang Y."/>
        </authorList>
    </citation>
    <scope>NUCLEOTIDE SEQUENCE [LARGE SCALE GENOMIC DNA]</scope>
    <source>
        <strain evidence="2">cv. Yunnan</strain>
    </source>
</reference>
<protein>
    <submittedName>
        <fullName evidence="1">Uncharacterized protein</fullName>
    </submittedName>
</protein>
<comment type="caution">
    <text evidence="1">The sequence shown here is derived from an EMBL/GenBank/DDBJ whole genome shotgun (WGS) entry which is preliminary data.</text>
</comment>
<keyword evidence="2" id="KW-1185">Reference proteome</keyword>
<proteinExistence type="predicted"/>